<dbReference type="NCBIfam" id="TIGR01892">
    <property type="entry name" value="AcOrn-deacetyl"/>
    <property type="match status" value="1"/>
</dbReference>
<dbReference type="InterPro" id="IPR050072">
    <property type="entry name" value="Peptidase_M20A"/>
</dbReference>
<keyword evidence="6" id="KW-0479">Metal-binding</keyword>
<dbReference type="Pfam" id="PF01546">
    <property type="entry name" value="Peptidase_M20"/>
    <property type="match status" value="1"/>
</dbReference>
<evidence type="ECO:0000256" key="8">
    <source>
        <dbReference type="ARBA" id="ARBA00022833"/>
    </source>
</evidence>
<dbReference type="InterPro" id="IPR010169">
    <property type="entry name" value="AcOrn-deacetyl"/>
</dbReference>
<dbReference type="Gene3D" id="3.30.70.360">
    <property type="match status" value="1"/>
</dbReference>
<dbReference type="RefSeq" id="WP_379874917.1">
    <property type="nucleotide sequence ID" value="NZ_JBHUIP010000003.1"/>
</dbReference>
<dbReference type="Pfam" id="PF07687">
    <property type="entry name" value="M20_dimer"/>
    <property type="match status" value="1"/>
</dbReference>
<keyword evidence="7 11" id="KW-0378">Hydrolase</keyword>
<evidence type="ECO:0000256" key="6">
    <source>
        <dbReference type="ARBA" id="ARBA00022723"/>
    </source>
</evidence>
<dbReference type="SUPFAM" id="SSF55031">
    <property type="entry name" value="Bacterial exopeptidase dimerisation domain"/>
    <property type="match status" value="1"/>
</dbReference>
<keyword evidence="5" id="KW-0028">Amino-acid biosynthesis</keyword>
<feature type="domain" description="Peptidase M20 dimerisation" evidence="10">
    <location>
        <begin position="176"/>
        <end position="286"/>
    </location>
</feature>
<dbReference type="EC" id="3.5.1.16" evidence="11"/>
<dbReference type="CDD" id="cd03894">
    <property type="entry name" value="M20_ArgE"/>
    <property type="match status" value="1"/>
</dbReference>
<comment type="caution">
    <text evidence="11">The sequence shown here is derived from an EMBL/GenBank/DDBJ whole genome shotgun (WGS) entry which is preliminary data.</text>
</comment>
<gene>
    <name evidence="11" type="primary">argE</name>
    <name evidence="11" type="ORF">ACFSM5_03845</name>
</gene>
<evidence type="ECO:0000256" key="5">
    <source>
        <dbReference type="ARBA" id="ARBA00022605"/>
    </source>
</evidence>
<comment type="similarity">
    <text evidence="2">Belongs to the peptidase M20A family. ArgE subfamily.</text>
</comment>
<evidence type="ECO:0000256" key="1">
    <source>
        <dbReference type="ARBA" id="ARBA00001947"/>
    </source>
</evidence>
<keyword evidence="9" id="KW-0170">Cobalt</keyword>
<dbReference type="InterPro" id="IPR002933">
    <property type="entry name" value="Peptidase_M20"/>
</dbReference>
<evidence type="ECO:0000313" key="12">
    <source>
        <dbReference type="Proteomes" id="UP001597295"/>
    </source>
</evidence>
<dbReference type="Gene3D" id="3.40.630.10">
    <property type="entry name" value="Zn peptidases"/>
    <property type="match status" value="1"/>
</dbReference>
<comment type="cofactor">
    <cofactor evidence="1">
        <name>Zn(2+)</name>
        <dbReference type="ChEBI" id="CHEBI:29105"/>
    </cofactor>
</comment>
<dbReference type="PANTHER" id="PTHR43808">
    <property type="entry name" value="ACETYLORNITHINE DEACETYLASE"/>
    <property type="match status" value="1"/>
</dbReference>
<dbReference type="PROSITE" id="PS00759">
    <property type="entry name" value="ARGE_DAPE_CPG2_2"/>
    <property type="match status" value="1"/>
</dbReference>
<proteinExistence type="inferred from homology"/>
<evidence type="ECO:0000256" key="2">
    <source>
        <dbReference type="ARBA" id="ARBA00005691"/>
    </source>
</evidence>
<dbReference type="PANTHER" id="PTHR43808:SF31">
    <property type="entry name" value="N-ACETYL-L-CITRULLINE DEACETYLASE"/>
    <property type="match status" value="1"/>
</dbReference>
<dbReference type="Proteomes" id="UP001597295">
    <property type="component" value="Unassembled WGS sequence"/>
</dbReference>
<protein>
    <submittedName>
        <fullName evidence="11">Acetylornithine deacetylase</fullName>
        <ecNumber evidence="11">3.5.1.16</ecNumber>
    </submittedName>
</protein>
<evidence type="ECO:0000256" key="4">
    <source>
        <dbReference type="ARBA" id="ARBA00022571"/>
    </source>
</evidence>
<reference evidence="12" key="1">
    <citation type="journal article" date="2019" name="Int. J. Syst. Evol. Microbiol.">
        <title>The Global Catalogue of Microorganisms (GCM) 10K type strain sequencing project: providing services to taxonomists for standard genome sequencing and annotation.</title>
        <authorList>
            <consortium name="The Broad Institute Genomics Platform"/>
            <consortium name="The Broad Institute Genome Sequencing Center for Infectious Disease"/>
            <person name="Wu L."/>
            <person name="Ma J."/>
        </authorList>
    </citation>
    <scope>NUCLEOTIDE SEQUENCE [LARGE SCALE GENOMIC DNA]</scope>
    <source>
        <strain evidence="12">CGMCC 1.19062</strain>
    </source>
</reference>
<evidence type="ECO:0000313" key="11">
    <source>
        <dbReference type="EMBL" id="MFD2262007.1"/>
    </source>
</evidence>
<evidence type="ECO:0000256" key="7">
    <source>
        <dbReference type="ARBA" id="ARBA00022801"/>
    </source>
</evidence>
<dbReference type="GO" id="GO:0008777">
    <property type="term" value="F:acetylornithine deacetylase activity"/>
    <property type="evidence" value="ECO:0007669"/>
    <property type="project" value="UniProtKB-EC"/>
</dbReference>
<dbReference type="NCBIfam" id="NF005710">
    <property type="entry name" value="PRK07522.1"/>
    <property type="match status" value="1"/>
</dbReference>
<organism evidence="11 12">
    <name type="scientific">Lacibacterium aquatile</name>
    <dbReference type="NCBI Taxonomy" id="1168082"/>
    <lineage>
        <taxon>Bacteria</taxon>
        <taxon>Pseudomonadati</taxon>
        <taxon>Pseudomonadota</taxon>
        <taxon>Alphaproteobacteria</taxon>
        <taxon>Rhodospirillales</taxon>
        <taxon>Rhodospirillaceae</taxon>
    </lineage>
</organism>
<keyword evidence="4" id="KW-0055">Arginine biosynthesis</keyword>
<evidence type="ECO:0000256" key="3">
    <source>
        <dbReference type="ARBA" id="ARBA00022490"/>
    </source>
</evidence>
<dbReference type="SUPFAM" id="SSF53187">
    <property type="entry name" value="Zn-dependent exopeptidases"/>
    <property type="match status" value="1"/>
</dbReference>
<dbReference type="EMBL" id="JBHUIP010000003">
    <property type="protein sequence ID" value="MFD2262007.1"/>
    <property type="molecule type" value="Genomic_DNA"/>
</dbReference>
<dbReference type="InterPro" id="IPR036264">
    <property type="entry name" value="Bact_exopeptidase_dim_dom"/>
</dbReference>
<dbReference type="InterPro" id="IPR001261">
    <property type="entry name" value="ArgE/DapE_CS"/>
</dbReference>
<dbReference type="InterPro" id="IPR011650">
    <property type="entry name" value="Peptidase_M20_dimer"/>
</dbReference>
<sequence length="389" mass="41995">MAETYSSRALIDRLIGFPTVSADSNLDLIDFARTYLESWGAEIRLTRDASGKKANLFATLPGHASGMNGGLVLSGHTDVVPVVGQAWTSDPFKVTEKNGRLYGRGACDMKSFCAIALAMVPEIIAQKLPYPVHLAFSYDEEVGCLGAADMIADIVKVGIKPRFAVIGEPTLMQVVNAHKGCACYQTHVRGVPVHSSQPHRGASAIFTAARIVGAIEEEAKRAKERAREGYDFDPPYTTINCNMIEGGTAFNIIPQDAVLSWEFRLAPWDDASSITGPIQRYIETEAMPRLRAEHPDADIWTEAICAIPPLRPDAASTLEPLALAVSGNNRALQVAYGAEAGLFQQAGIDSIICGPGSIDQAHQADEWIDIDQIGQCEVFLRNLTARLAA</sequence>
<keyword evidence="8" id="KW-0862">Zinc</keyword>
<evidence type="ECO:0000256" key="9">
    <source>
        <dbReference type="ARBA" id="ARBA00023285"/>
    </source>
</evidence>
<accession>A0ABW5DLM0</accession>
<name>A0ABW5DLM0_9PROT</name>
<evidence type="ECO:0000259" key="10">
    <source>
        <dbReference type="Pfam" id="PF07687"/>
    </source>
</evidence>
<keyword evidence="3" id="KW-0963">Cytoplasm</keyword>
<keyword evidence="12" id="KW-1185">Reference proteome</keyword>